<proteinExistence type="predicted"/>
<evidence type="ECO:0000313" key="1">
    <source>
        <dbReference type="EnsemblPlants" id="Solyc12g019970.1.1"/>
    </source>
</evidence>
<dbReference type="InParanoid" id="K4DDM0"/>
<dbReference type="Gramene" id="Solyc12g019970.1.1">
    <property type="protein sequence ID" value="Solyc12g019970.1.1"/>
    <property type="gene ID" value="Solyc12g019970.1"/>
</dbReference>
<dbReference type="HOGENOM" id="CLU_2908444_0_0_1"/>
<sequence>MKTADIHPARMLFAMLKLTDCGKGIEYVAGGNTPERSCNSDFIVRSFPIKFKLANPFITASC</sequence>
<accession>K4DDM0</accession>
<dbReference type="Proteomes" id="UP000004994">
    <property type="component" value="Chromosome 12"/>
</dbReference>
<evidence type="ECO:0000313" key="2">
    <source>
        <dbReference type="Proteomes" id="UP000004994"/>
    </source>
</evidence>
<organism evidence="1">
    <name type="scientific">Solanum lycopersicum</name>
    <name type="common">Tomato</name>
    <name type="synonym">Lycopersicon esculentum</name>
    <dbReference type="NCBI Taxonomy" id="4081"/>
    <lineage>
        <taxon>Eukaryota</taxon>
        <taxon>Viridiplantae</taxon>
        <taxon>Streptophyta</taxon>
        <taxon>Embryophyta</taxon>
        <taxon>Tracheophyta</taxon>
        <taxon>Spermatophyta</taxon>
        <taxon>Magnoliopsida</taxon>
        <taxon>eudicotyledons</taxon>
        <taxon>Gunneridae</taxon>
        <taxon>Pentapetalae</taxon>
        <taxon>asterids</taxon>
        <taxon>lamiids</taxon>
        <taxon>Solanales</taxon>
        <taxon>Solanaceae</taxon>
        <taxon>Solanoideae</taxon>
        <taxon>Solaneae</taxon>
        <taxon>Solanum</taxon>
        <taxon>Solanum subgen. Lycopersicon</taxon>
    </lineage>
</organism>
<protein>
    <submittedName>
        <fullName evidence="1">Uncharacterized protein</fullName>
    </submittedName>
</protein>
<name>K4DDM0_SOLLC</name>
<dbReference type="AlphaFoldDB" id="K4DDM0"/>
<reference evidence="1" key="2">
    <citation type="submission" date="2015-06" db="UniProtKB">
        <authorList>
            <consortium name="EnsemblPlants"/>
        </authorList>
    </citation>
    <scope>IDENTIFICATION</scope>
    <source>
        <strain evidence="1">cv. Heinz 1706</strain>
    </source>
</reference>
<dbReference type="PaxDb" id="4081-Solyc12g019970.1.1"/>
<reference evidence="1" key="1">
    <citation type="journal article" date="2012" name="Nature">
        <title>The tomato genome sequence provides insights into fleshy fruit evolution.</title>
        <authorList>
            <consortium name="Tomato Genome Consortium"/>
        </authorList>
    </citation>
    <scope>NUCLEOTIDE SEQUENCE [LARGE SCALE GENOMIC DNA]</scope>
    <source>
        <strain evidence="1">cv. Heinz 1706</strain>
    </source>
</reference>
<keyword evidence="2" id="KW-1185">Reference proteome</keyword>
<dbReference type="EnsemblPlants" id="Solyc12g019970.1.1">
    <property type="protein sequence ID" value="Solyc12g019970.1.1"/>
    <property type="gene ID" value="Solyc12g019970.1"/>
</dbReference>